<evidence type="ECO:0000313" key="3">
    <source>
        <dbReference type="EMBL" id="QGX98712.1"/>
    </source>
</evidence>
<gene>
    <name evidence="3" type="ORF">EI983_10700</name>
</gene>
<evidence type="ECO:0008006" key="5">
    <source>
        <dbReference type="Google" id="ProtNLM"/>
    </source>
</evidence>
<protein>
    <recommendedName>
        <fullName evidence="5">DUF3971 domain-containing protein</fullName>
    </recommendedName>
</protein>
<proteinExistence type="predicted"/>
<evidence type="ECO:0000313" key="4">
    <source>
        <dbReference type="Proteomes" id="UP000428330"/>
    </source>
</evidence>
<dbReference type="KEGG" id="rom:EI983_10700"/>
<reference evidence="4" key="1">
    <citation type="submission" date="2018-12" db="EMBL/GenBank/DDBJ databases">
        <title>Complete genome sequence of Roseovarius sp. MME-070.</title>
        <authorList>
            <person name="Nam Y.-D."/>
            <person name="Kang J."/>
            <person name="Chung W.-H."/>
            <person name="Park Y.S."/>
        </authorList>
    </citation>
    <scope>NUCLEOTIDE SEQUENCE [LARGE SCALE GENOMIC DNA]</scope>
    <source>
        <strain evidence="4">MME-070</strain>
    </source>
</reference>
<keyword evidence="2" id="KW-0472">Membrane</keyword>
<keyword evidence="4" id="KW-1185">Reference proteome</keyword>
<feature type="transmembrane region" description="Helical" evidence="2">
    <location>
        <begin position="30"/>
        <end position="52"/>
    </location>
</feature>
<name>A0A6I6IR64_9RHOB</name>
<dbReference type="RefSeq" id="WP_157707396.1">
    <property type="nucleotide sequence ID" value="NZ_CP034348.1"/>
</dbReference>
<accession>A0A6I6IR64</accession>
<evidence type="ECO:0000256" key="1">
    <source>
        <dbReference type="SAM" id="MobiDB-lite"/>
    </source>
</evidence>
<organism evidence="3 4">
    <name type="scientific">Roseovarius faecimaris</name>
    <dbReference type="NCBI Taxonomy" id="2494550"/>
    <lineage>
        <taxon>Bacteria</taxon>
        <taxon>Pseudomonadati</taxon>
        <taxon>Pseudomonadota</taxon>
        <taxon>Alphaproteobacteria</taxon>
        <taxon>Rhodobacterales</taxon>
        <taxon>Roseobacteraceae</taxon>
        <taxon>Roseovarius</taxon>
    </lineage>
</organism>
<keyword evidence="2" id="KW-1133">Transmembrane helix</keyword>
<keyword evidence="2" id="KW-0812">Transmembrane</keyword>
<feature type="region of interest" description="Disordered" evidence="1">
    <location>
        <begin position="843"/>
        <end position="864"/>
    </location>
</feature>
<dbReference type="Proteomes" id="UP000428330">
    <property type="component" value="Chromosome"/>
</dbReference>
<evidence type="ECO:0000256" key="2">
    <source>
        <dbReference type="SAM" id="Phobius"/>
    </source>
</evidence>
<dbReference type="OrthoDB" id="7161641at2"/>
<dbReference type="AlphaFoldDB" id="A0A6I6IR64"/>
<dbReference type="EMBL" id="CP034348">
    <property type="protein sequence ID" value="QGX98712.1"/>
    <property type="molecule type" value="Genomic_DNA"/>
</dbReference>
<sequence length="1105" mass="117885">MSEPAKEADPKGSPEADAAKPRRGWLRRCALWLGVPLVVLALVGAVGLFSILGKPVSAPGWLRDEVSTRINSGLTGPQLRFGDVAFVLERDWVPRLVMRNLMISDARGERLAILSDVDGTVALRPLLRGEIRPATIRLSGATLRLRRSEDGNIGLALGDSPETVEDAPSLAGLIQEVDRFLLRPDFAALKRVEAENLTVQYEDARARRNWTVDGGRIELSRERKRLQLRGDFVLLGNRGYATTLEMNYSGQIGETAAEFGVSFDDMPARDMAGQTPALAFLDALDAPMSGALRASVMEDGRLGPLNATLQIGAGAVQPTEAARPIPFSRARTYLTFDPLTQTMQVSEAFVESKWVTARVEGKAFLIGLDEGWPTELWTQFRVSELSANPAALYAEPVSVEGATMDAKLRLDPFELTLGEMSFSDQGQRLILTGRAGAGPEGWSVALDGRMDGLTPERMLQLWPESVKAPTRNWIRDNVRGAKMSDIQLALRSSPKSRPDLFLGFDFEELETRFIKDVPVIKGAAGHGSLYDKRFVLSADRGHVTAAQGGKVDIAGTSFIVTDTSQQQAPAEVRLSTSSTVTAALSLLDSGPFRFLQKAGQPVTLADGRAEVQGLLNFRLKQKVAPGDVTYDIRATARDVRSETLVPGRVLASPRLAVTAKDGELSIAGDGRIGAVPASGAWSTRIGKDADGSSVLNGTVELSERFADEFNIGLPPGSISGNGQGDLTIRFRKGEPGKFALRSDLAGLGLSLPPLGWALSQSGRGALEVLGSLGSPPEINQLSLNAAGLQAEGSIGLRPDGGLERARFSRVRVGSWLDAPVDLIGRGGNAAPAVQVRGGMIDMRQTSLGGSGESGQSSGQTGPLSLSLDRLQISDGIALTNFQAELDMSKGADGRFSGQVNGGARVTGVVLPHQGRSAFRILSQDAGSVMKSAGLLKNARDGEMDLTLFPATAKGSYNGKLTVEQMRLKDAPALAALFNTLSVVGLLEQLGGEGIHFGQVEADFQLTPTQVILERGSAVGASMGISMDGFYDLGSGQMNMQGVFSPLYLVNAVGGLFTRKGEGLIGFNYELTGPASDPRVTVNPLSLLTPGMFRELFRRPPPKVQR</sequence>